<accession>A0A5S9IQJ4</accession>
<dbReference type="RefSeq" id="WP_151970334.1">
    <property type="nucleotide sequence ID" value="NZ_AP019860.1"/>
</dbReference>
<reference evidence="2 3" key="1">
    <citation type="submission" date="2019-08" db="EMBL/GenBank/DDBJ databases">
        <title>Complete genome sequence of Candidatus Uab amorphum.</title>
        <authorList>
            <person name="Shiratori T."/>
            <person name="Suzuki S."/>
            <person name="Kakizawa Y."/>
            <person name="Ishida K."/>
        </authorList>
    </citation>
    <scope>NUCLEOTIDE SEQUENCE [LARGE SCALE GENOMIC DNA]</scope>
    <source>
        <strain evidence="2 3">SRT547</strain>
    </source>
</reference>
<feature type="coiled-coil region" evidence="1">
    <location>
        <begin position="348"/>
        <end position="375"/>
    </location>
</feature>
<evidence type="ECO:0000313" key="3">
    <source>
        <dbReference type="Proteomes" id="UP000326354"/>
    </source>
</evidence>
<dbReference type="KEGG" id="uam:UABAM_04654"/>
<organism evidence="2 3">
    <name type="scientific">Uabimicrobium amorphum</name>
    <dbReference type="NCBI Taxonomy" id="2596890"/>
    <lineage>
        <taxon>Bacteria</taxon>
        <taxon>Pseudomonadati</taxon>
        <taxon>Planctomycetota</taxon>
        <taxon>Candidatus Uabimicrobiia</taxon>
        <taxon>Candidatus Uabimicrobiales</taxon>
        <taxon>Candidatus Uabimicrobiaceae</taxon>
        <taxon>Candidatus Uabimicrobium</taxon>
    </lineage>
</organism>
<keyword evidence="1" id="KW-0175">Coiled coil</keyword>
<dbReference type="Gene3D" id="2.100.10.50">
    <property type="match status" value="1"/>
</dbReference>
<name>A0A5S9IQJ4_UABAM</name>
<gene>
    <name evidence="2" type="ORF">UABAM_04654</name>
</gene>
<keyword evidence="3" id="KW-1185">Reference proteome</keyword>
<dbReference type="Proteomes" id="UP000326354">
    <property type="component" value="Chromosome"/>
</dbReference>
<sequence length="551" mass="60789">MKILLTLFLLPVFLLSDYYGPTKTVYKKIPTEMYLGGKMFGVEHKERVVTRKRIRLNPGFKISKFHAHVSQNIPTGISISGPSALYENRDGKYKVTAHFANTAPKDISNSCKWIVSHKKYGDINVGNFKAKAVPYDVDMDIIASLSIETVTFEISFPIKILKLGITSIQAGIDEDRADAIAKATANSHTWIEVRNANGFTSGSGGDTDYIDLGIKLEAISPEKRITGIAIVAGGEGTPIPHGYKAIVDLNKSCGDGTAYVYLCVKTGGNSPIEALIAAKDATTIPESGYTRINLSTNFGCHRQINDDLHHGDDIFIFVKGGNEILAIPYGNDEDYLHKRIDGYVNQKLAILKSEIEKAKEKAKVIQRELQKIETAINNAVDYSTNKWDKRAKIEKDGHKVAWGREITETDLAEILVAIGIDVSGGGGSATLTKLEEIGIESFEKITANTIDTFSLYLEETARQIANEIHDDVSNLIFDVMKKFFEALVAGEDPHDVIKEHVEGKIRSYGSIRIDIRAGVASYSGSNKLFGQTISKTFSWQPYIAILVYREK</sequence>
<evidence type="ECO:0000256" key="1">
    <source>
        <dbReference type="SAM" id="Coils"/>
    </source>
</evidence>
<protein>
    <submittedName>
        <fullName evidence="2">Uncharacterized protein</fullName>
    </submittedName>
</protein>
<proteinExistence type="predicted"/>
<evidence type="ECO:0000313" key="2">
    <source>
        <dbReference type="EMBL" id="BBM86268.1"/>
    </source>
</evidence>
<dbReference type="AlphaFoldDB" id="A0A5S9IQJ4"/>
<dbReference type="EMBL" id="AP019860">
    <property type="protein sequence ID" value="BBM86268.1"/>
    <property type="molecule type" value="Genomic_DNA"/>
</dbReference>